<dbReference type="AlphaFoldDB" id="A0A2N9F1M1"/>
<dbReference type="CDD" id="cd00042">
    <property type="entry name" value="CY"/>
    <property type="match status" value="1"/>
</dbReference>
<dbReference type="PANTHER" id="PTHR47364:SF2">
    <property type="entry name" value="CYSTEINE PROTEINASE INHIBITOR 5"/>
    <property type="match status" value="1"/>
</dbReference>
<dbReference type="PANTHER" id="PTHR47364">
    <property type="entry name" value="CYSTEINE PROTEINASE INHIBITOR 5"/>
    <property type="match status" value="1"/>
</dbReference>
<organism evidence="5">
    <name type="scientific">Fagus sylvatica</name>
    <name type="common">Beechnut</name>
    <dbReference type="NCBI Taxonomy" id="28930"/>
    <lineage>
        <taxon>Eukaryota</taxon>
        <taxon>Viridiplantae</taxon>
        <taxon>Streptophyta</taxon>
        <taxon>Embryophyta</taxon>
        <taxon>Tracheophyta</taxon>
        <taxon>Spermatophyta</taxon>
        <taxon>Magnoliopsida</taxon>
        <taxon>eudicotyledons</taxon>
        <taxon>Gunneridae</taxon>
        <taxon>Pentapetalae</taxon>
        <taxon>rosids</taxon>
        <taxon>fabids</taxon>
        <taxon>Fagales</taxon>
        <taxon>Fagaceae</taxon>
        <taxon>Fagus</taxon>
    </lineage>
</organism>
<keyword evidence="1" id="KW-0646">Protease inhibitor</keyword>
<dbReference type="Pfam" id="PF16845">
    <property type="entry name" value="SQAPI"/>
    <property type="match status" value="1"/>
</dbReference>
<dbReference type="InterPro" id="IPR000010">
    <property type="entry name" value="Cystatin_dom"/>
</dbReference>
<dbReference type="SUPFAM" id="SSF54403">
    <property type="entry name" value="Cystatin/monellin"/>
    <property type="match status" value="1"/>
</dbReference>
<evidence type="ECO:0000256" key="1">
    <source>
        <dbReference type="ARBA" id="ARBA00022690"/>
    </source>
</evidence>
<evidence type="ECO:0000259" key="4">
    <source>
        <dbReference type="SMART" id="SM00043"/>
    </source>
</evidence>
<feature type="chain" id="PRO_5018549119" description="Cystatin domain-containing protein" evidence="3">
    <location>
        <begin position="21"/>
        <end position="116"/>
    </location>
</feature>
<evidence type="ECO:0000256" key="2">
    <source>
        <dbReference type="ARBA" id="ARBA00022704"/>
    </source>
</evidence>
<dbReference type="Gene3D" id="3.10.450.10">
    <property type="match status" value="1"/>
</dbReference>
<reference evidence="5" key="1">
    <citation type="submission" date="2018-02" db="EMBL/GenBank/DDBJ databases">
        <authorList>
            <person name="Cohen D.B."/>
            <person name="Kent A.D."/>
        </authorList>
    </citation>
    <scope>NUCLEOTIDE SEQUENCE</scope>
</reference>
<dbReference type="EMBL" id="OIVN01000487">
    <property type="protein sequence ID" value="SPC81013.1"/>
    <property type="molecule type" value="Genomic_DNA"/>
</dbReference>
<gene>
    <name evidence="5" type="ORF">FSB_LOCUS8895</name>
</gene>
<accession>A0A2N9F1M1</accession>
<keyword evidence="3" id="KW-0732">Signal</keyword>
<keyword evidence="2" id="KW-0789">Thiol protease inhibitor</keyword>
<feature type="signal peptide" evidence="3">
    <location>
        <begin position="1"/>
        <end position="20"/>
    </location>
</feature>
<dbReference type="GO" id="GO:0004869">
    <property type="term" value="F:cysteine-type endopeptidase inhibitor activity"/>
    <property type="evidence" value="ECO:0007669"/>
    <property type="project" value="UniProtKB-KW"/>
</dbReference>
<dbReference type="SMART" id="SM00043">
    <property type="entry name" value="CY"/>
    <property type="match status" value="1"/>
</dbReference>
<protein>
    <recommendedName>
        <fullName evidence="4">Cystatin domain-containing protein</fullName>
    </recommendedName>
</protein>
<name>A0A2N9F1M1_FAGSY</name>
<dbReference type="InterPro" id="IPR046350">
    <property type="entry name" value="Cystatin_sf"/>
</dbReference>
<proteinExistence type="predicted"/>
<sequence length="116" mass="12758">MKAHCFYLLTLLILPIYATALGGGGSVVGGWQPIQDISDPHVEEIGEYAVDEYNKESKSELSFVSVVKGETQVVSGTNYRLTVAAKDGDVTNNYEAIVWEKPWESFKNLTSFKPVA</sequence>
<feature type="domain" description="Cystatin" evidence="4">
    <location>
        <begin position="26"/>
        <end position="115"/>
    </location>
</feature>
<evidence type="ECO:0000313" key="5">
    <source>
        <dbReference type="EMBL" id="SPC81013.1"/>
    </source>
</evidence>
<evidence type="ECO:0000256" key="3">
    <source>
        <dbReference type="SAM" id="SignalP"/>
    </source>
</evidence>